<dbReference type="OrthoDB" id="331602at2759"/>
<name>A0A9P0HBB8_NEZVI</name>
<evidence type="ECO:0000256" key="1">
    <source>
        <dbReference type="ARBA" id="ARBA00004123"/>
    </source>
</evidence>
<keyword evidence="7" id="KW-0175">Coiled coil</keyword>
<evidence type="ECO:0000256" key="4">
    <source>
        <dbReference type="ARBA" id="ARBA00022776"/>
    </source>
</evidence>
<dbReference type="GO" id="GO:0005635">
    <property type="term" value="C:nuclear envelope"/>
    <property type="evidence" value="ECO:0007669"/>
    <property type="project" value="TreeGrafter"/>
</dbReference>
<dbReference type="GO" id="GO:0000776">
    <property type="term" value="C:kinetochore"/>
    <property type="evidence" value="ECO:0007669"/>
    <property type="project" value="TreeGrafter"/>
</dbReference>
<dbReference type="Gene3D" id="3.30.457.60">
    <property type="match status" value="1"/>
</dbReference>
<comment type="subcellular location">
    <subcellularLocation>
        <location evidence="1">Nucleus</location>
    </subcellularLocation>
</comment>
<dbReference type="AlphaFoldDB" id="A0A9P0HBB8"/>
<feature type="coiled-coil region" evidence="7">
    <location>
        <begin position="96"/>
        <end position="346"/>
    </location>
</feature>
<keyword evidence="10" id="KW-1185">Reference proteome</keyword>
<comment type="similarity">
    <text evidence="2">Belongs to the MAD1 family.</text>
</comment>
<dbReference type="GO" id="GO:0051315">
    <property type="term" value="P:attachment of mitotic spindle microtubules to kinetochore"/>
    <property type="evidence" value="ECO:0007669"/>
    <property type="project" value="TreeGrafter"/>
</dbReference>
<evidence type="ECO:0000256" key="3">
    <source>
        <dbReference type="ARBA" id="ARBA00022618"/>
    </source>
</evidence>
<dbReference type="Gene3D" id="1.20.5.170">
    <property type="match status" value="1"/>
</dbReference>
<accession>A0A9P0HBB8</accession>
<feature type="coiled-coil region" evidence="7">
    <location>
        <begin position="571"/>
        <end position="637"/>
    </location>
</feature>
<dbReference type="Gene3D" id="6.10.250.90">
    <property type="match status" value="1"/>
</dbReference>
<keyword evidence="6" id="KW-0131">Cell cycle</keyword>
<reference evidence="9" key="1">
    <citation type="submission" date="2022-01" db="EMBL/GenBank/DDBJ databases">
        <authorList>
            <person name="King R."/>
        </authorList>
    </citation>
    <scope>NUCLEOTIDE SEQUENCE</scope>
</reference>
<dbReference type="PANTHER" id="PTHR23168:SF0">
    <property type="entry name" value="MITOTIC SPINDLE ASSEMBLY CHECKPOINT PROTEIN MAD1"/>
    <property type="match status" value="1"/>
</dbReference>
<dbReference type="Gene3D" id="1.10.287.1490">
    <property type="match status" value="1"/>
</dbReference>
<feature type="coiled-coil region" evidence="7">
    <location>
        <begin position="402"/>
        <end position="443"/>
    </location>
</feature>
<proteinExistence type="inferred from homology"/>
<dbReference type="SUPFAM" id="SSF75704">
    <property type="entry name" value="Mitotic arrest deficient-like 1, Mad1"/>
    <property type="match status" value="1"/>
</dbReference>
<dbReference type="Pfam" id="PF05557">
    <property type="entry name" value="MAD"/>
    <property type="match status" value="1"/>
</dbReference>
<protein>
    <recommendedName>
        <fullName evidence="11">Mitotic spindle assembly checkpoint protein MAD1</fullName>
    </recommendedName>
</protein>
<evidence type="ECO:0008006" key="11">
    <source>
        <dbReference type="Google" id="ProtNLM"/>
    </source>
</evidence>
<dbReference type="PANTHER" id="PTHR23168">
    <property type="entry name" value="MITOTIC SPINDLE ASSEMBLY CHECKPOINT PROTEIN MAD1 MITOTIC ARREST DEFICIENT-LIKE PROTEIN 1"/>
    <property type="match status" value="1"/>
</dbReference>
<dbReference type="EMBL" id="OV725080">
    <property type="protein sequence ID" value="CAH1398719.1"/>
    <property type="molecule type" value="Genomic_DNA"/>
</dbReference>
<evidence type="ECO:0000256" key="6">
    <source>
        <dbReference type="ARBA" id="ARBA00023306"/>
    </source>
</evidence>
<evidence type="ECO:0000256" key="2">
    <source>
        <dbReference type="ARBA" id="ARBA00008029"/>
    </source>
</evidence>
<evidence type="ECO:0000313" key="10">
    <source>
        <dbReference type="Proteomes" id="UP001152798"/>
    </source>
</evidence>
<dbReference type="GO" id="GO:0007094">
    <property type="term" value="P:mitotic spindle assembly checkpoint signaling"/>
    <property type="evidence" value="ECO:0007669"/>
    <property type="project" value="InterPro"/>
</dbReference>
<sequence>MNLFNEMNQNEPSGLTRMLDDFRSGTNLQYRRSSTTNLGYPLPLPTPLTPGTQNSVKRPFDDTVLNEKDMLIKKCKQSDSILSDSSLNDSISSWEFNHVKSQLTQARAEIKTLENRIAQLHGHRKETEQLFEKEKNALKSTVEQNRNNIQQLERRVTTLKRREEKLKDEIANLTDKMNSDRSEKETKNIMLYDENTELKHKISQLEDELSEKDQNFKSLHVDNQRLKNEIELCNEKCNIINSELLKLRQAASELETTKAALANAHLTIKELQSAKKSYEEMDLMVKSQQNKLMRYSELERQLKSYTQQNSKLKESCSNAVHLEAVVEEMKARLTTLEERESELLKLRVDLGVAEGKLTEYRNLATEVLGAGSGAVQLSVYLRQLQTNSLLAASQQSQLNNKLKSMEDAEKLALSEISKLKQDIEKLTEELATTNNNLKRLKKQNTLIAWERNDLRSLIDSCQKEVTISGSHLVGDGRIELLEKLVDGYRERIKQMEADPSLITPVGSNSMYTIEKEHSTAEIEKLKKENQAYKEKIEKLEFEIDHRSLKGDFNTLNTRILHFKMNPTDEAVKNRQDELAELRKELFETKERLNLYLEGNVNDITQQIAQKEDLSKEILELREKIKSQETVNQRLKEVFKTKGHEFREAIYALLGYKVDGLPNSLYRLSSLYAESQEQHLIFKMTGNGMELLETEYSKTLAELVDDILLQHHSIPVFLSTLTIDLFKKQSHSMTMSVTSIA</sequence>
<evidence type="ECO:0000256" key="8">
    <source>
        <dbReference type="SAM" id="MobiDB-lite"/>
    </source>
</evidence>
<evidence type="ECO:0000256" key="7">
    <source>
        <dbReference type="SAM" id="Coils"/>
    </source>
</evidence>
<gene>
    <name evidence="9" type="ORF">NEZAVI_LOCUS8316</name>
</gene>
<organism evidence="9 10">
    <name type="scientific">Nezara viridula</name>
    <name type="common">Southern green stink bug</name>
    <name type="synonym">Cimex viridulus</name>
    <dbReference type="NCBI Taxonomy" id="85310"/>
    <lineage>
        <taxon>Eukaryota</taxon>
        <taxon>Metazoa</taxon>
        <taxon>Ecdysozoa</taxon>
        <taxon>Arthropoda</taxon>
        <taxon>Hexapoda</taxon>
        <taxon>Insecta</taxon>
        <taxon>Pterygota</taxon>
        <taxon>Neoptera</taxon>
        <taxon>Paraneoptera</taxon>
        <taxon>Hemiptera</taxon>
        <taxon>Heteroptera</taxon>
        <taxon>Panheteroptera</taxon>
        <taxon>Pentatomomorpha</taxon>
        <taxon>Pentatomoidea</taxon>
        <taxon>Pentatomidae</taxon>
        <taxon>Pentatominae</taxon>
        <taxon>Nezara</taxon>
    </lineage>
</organism>
<dbReference type="GO" id="GO:0072686">
    <property type="term" value="C:mitotic spindle"/>
    <property type="evidence" value="ECO:0007669"/>
    <property type="project" value="TreeGrafter"/>
</dbReference>
<evidence type="ECO:0000313" key="9">
    <source>
        <dbReference type="EMBL" id="CAH1398719.1"/>
    </source>
</evidence>
<feature type="region of interest" description="Disordered" evidence="8">
    <location>
        <begin position="34"/>
        <end position="58"/>
    </location>
</feature>
<evidence type="ECO:0000256" key="5">
    <source>
        <dbReference type="ARBA" id="ARBA00023242"/>
    </source>
</evidence>
<keyword evidence="4" id="KW-0498">Mitosis</keyword>
<dbReference type="Proteomes" id="UP001152798">
    <property type="component" value="Chromosome 4"/>
</dbReference>
<dbReference type="GO" id="GO:0051301">
    <property type="term" value="P:cell division"/>
    <property type="evidence" value="ECO:0007669"/>
    <property type="project" value="UniProtKB-KW"/>
</dbReference>
<keyword evidence="5" id="KW-0539">Nucleus</keyword>
<keyword evidence="3" id="KW-0132">Cell division</keyword>
<feature type="coiled-coil region" evidence="7">
    <location>
        <begin position="478"/>
        <end position="542"/>
    </location>
</feature>
<dbReference type="InterPro" id="IPR008672">
    <property type="entry name" value="Mad1"/>
</dbReference>